<accession>X0ZVZ0</accession>
<evidence type="ECO:0000313" key="1">
    <source>
        <dbReference type="EMBL" id="GAG73950.1"/>
    </source>
</evidence>
<evidence type="ECO:0008006" key="2">
    <source>
        <dbReference type="Google" id="ProtNLM"/>
    </source>
</evidence>
<protein>
    <recommendedName>
        <fullName evidence="2">Ribbon-helix-helix protein CopG domain-containing protein</fullName>
    </recommendedName>
</protein>
<reference evidence="1" key="1">
    <citation type="journal article" date="2014" name="Front. Microbiol.">
        <title>High frequency of phylogenetically diverse reductive dehalogenase-homologous genes in deep subseafloor sedimentary metagenomes.</title>
        <authorList>
            <person name="Kawai M."/>
            <person name="Futagami T."/>
            <person name="Toyoda A."/>
            <person name="Takaki Y."/>
            <person name="Nishi S."/>
            <person name="Hori S."/>
            <person name="Arai W."/>
            <person name="Tsubouchi T."/>
            <person name="Morono Y."/>
            <person name="Uchiyama I."/>
            <person name="Ito T."/>
            <person name="Fujiyama A."/>
            <person name="Inagaki F."/>
            <person name="Takami H."/>
        </authorList>
    </citation>
    <scope>NUCLEOTIDE SEQUENCE</scope>
    <source>
        <strain evidence="1">Expedition CK06-06</strain>
    </source>
</reference>
<feature type="non-terminal residue" evidence="1">
    <location>
        <position position="1"/>
    </location>
</feature>
<dbReference type="AlphaFoldDB" id="X0ZVZ0"/>
<organism evidence="1">
    <name type="scientific">marine sediment metagenome</name>
    <dbReference type="NCBI Taxonomy" id="412755"/>
    <lineage>
        <taxon>unclassified sequences</taxon>
        <taxon>metagenomes</taxon>
        <taxon>ecological metagenomes</taxon>
    </lineage>
</organism>
<name>X0ZVZ0_9ZZZZ</name>
<gene>
    <name evidence="1" type="ORF">S01H4_06291</name>
</gene>
<comment type="caution">
    <text evidence="1">The sequence shown here is derived from an EMBL/GenBank/DDBJ whole genome shotgun (WGS) entry which is preliminary data.</text>
</comment>
<sequence>GEIMGRRRVKEKNIPMSLSIPYRLLQRLDLELGYQQSRSKWVQGAIKAKLDHDLDWASVSSIRLIVMLRNRDIIDDATFRVLKQVVETEE</sequence>
<proteinExistence type="predicted"/>
<dbReference type="EMBL" id="BART01001919">
    <property type="protein sequence ID" value="GAG73950.1"/>
    <property type="molecule type" value="Genomic_DNA"/>
</dbReference>